<dbReference type="EMBL" id="CM017692">
    <property type="protein sequence ID" value="TYH19935.1"/>
    <property type="molecule type" value="Genomic_DNA"/>
</dbReference>
<name>A0A5D2GPA9_GOSDA</name>
<evidence type="ECO:0000313" key="1">
    <source>
        <dbReference type="EMBL" id="TYH19935.1"/>
    </source>
</evidence>
<dbReference type="AlphaFoldDB" id="A0A5D2GPA9"/>
<proteinExistence type="predicted"/>
<sequence>MLLLRKSLQDLKDVNRDICYLDSGEKQTTLSNQTNCL</sequence>
<dbReference type="Proteomes" id="UP000323506">
    <property type="component" value="Chromosome A05"/>
</dbReference>
<reference evidence="1 2" key="1">
    <citation type="submission" date="2019-06" db="EMBL/GenBank/DDBJ databases">
        <title>WGS assembly of Gossypium darwinii.</title>
        <authorList>
            <person name="Chen Z.J."/>
            <person name="Sreedasyam A."/>
            <person name="Ando A."/>
            <person name="Song Q."/>
            <person name="De L."/>
            <person name="Hulse-Kemp A."/>
            <person name="Ding M."/>
            <person name="Ye W."/>
            <person name="Kirkbride R."/>
            <person name="Jenkins J."/>
            <person name="Plott C."/>
            <person name="Lovell J."/>
            <person name="Lin Y.-M."/>
            <person name="Vaughn R."/>
            <person name="Liu B."/>
            <person name="Li W."/>
            <person name="Simpson S."/>
            <person name="Scheffler B."/>
            <person name="Saski C."/>
            <person name="Grover C."/>
            <person name="Hu G."/>
            <person name="Conover J."/>
            <person name="Carlson J."/>
            <person name="Shu S."/>
            <person name="Boston L."/>
            <person name="Williams M."/>
            <person name="Peterson D."/>
            <person name="Mcgee K."/>
            <person name="Jones D."/>
            <person name="Wendel J."/>
            <person name="Stelly D."/>
            <person name="Grimwood J."/>
            <person name="Schmutz J."/>
        </authorList>
    </citation>
    <scope>NUCLEOTIDE SEQUENCE [LARGE SCALE GENOMIC DNA]</scope>
    <source>
        <strain evidence="1">1808015.09</strain>
    </source>
</reference>
<protein>
    <submittedName>
        <fullName evidence="1">Uncharacterized protein</fullName>
    </submittedName>
</protein>
<accession>A0A5D2GPA9</accession>
<keyword evidence="2" id="KW-1185">Reference proteome</keyword>
<organism evidence="1 2">
    <name type="scientific">Gossypium darwinii</name>
    <name type="common">Darwin's cotton</name>
    <name type="synonym">Gossypium barbadense var. darwinii</name>
    <dbReference type="NCBI Taxonomy" id="34276"/>
    <lineage>
        <taxon>Eukaryota</taxon>
        <taxon>Viridiplantae</taxon>
        <taxon>Streptophyta</taxon>
        <taxon>Embryophyta</taxon>
        <taxon>Tracheophyta</taxon>
        <taxon>Spermatophyta</taxon>
        <taxon>Magnoliopsida</taxon>
        <taxon>eudicotyledons</taxon>
        <taxon>Gunneridae</taxon>
        <taxon>Pentapetalae</taxon>
        <taxon>rosids</taxon>
        <taxon>malvids</taxon>
        <taxon>Malvales</taxon>
        <taxon>Malvaceae</taxon>
        <taxon>Malvoideae</taxon>
        <taxon>Gossypium</taxon>
    </lineage>
</organism>
<evidence type="ECO:0000313" key="2">
    <source>
        <dbReference type="Proteomes" id="UP000323506"/>
    </source>
</evidence>
<gene>
    <name evidence="1" type="ORF">ES288_A05G391600v1</name>
</gene>